<reference evidence="1 2" key="2">
    <citation type="journal article" date="2022" name="Mol. Ecol. Resour.">
        <title>The genomes of chicory, endive, great burdock and yacon provide insights into Asteraceae paleo-polyploidization history and plant inulin production.</title>
        <authorList>
            <person name="Fan W."/>
            <person name="Wang S."/>
            <person name="Wang H."/>
            <person name="Wang A."/>
            <person name="Jiang F."/>
            <person name="Liu H."/>
            <person name="Zhao H."/>
            <person name="Xu D."/>
            <person name="Zhang Y."/>
        </authorList>
    </citation>
    <scope>NUCLEOTIDE SEQUENCE [LARGE SCALE GENOMIC DNA]</scope>
    <source>
        <strain evidence="2">cv. Yunnan</strain>
        <tissue evidence="1">Leaves</tissue>
    </source>
</reference>
<dbReference type="EMBL" id="CM042022">
    <property type="protein sequence ID" value="KAI3815301.1"/>
    <property type="molecule type" value="Genomic_DNA"/>
</dbReference>
<sequence>MHATNSVHSDERVVLEPAVRDAIVEDVYHVICSTILEFMAVAIKAVVDGEKAKEKSSTRGLGGKGNGIVMVFDSDEEEEGDIGRNLGMGCNNGDFKKCSPP</sequence>
<gene>
    <name evidence="1" type="ORF">L1987_14964</name>
</gene>
<protein>
    <submittedName>
        <fullName evidence="1">Uncharacterized protein</fullName>
    </submittedName>
</protein>
<evidence type="ECO:0000313" key="1">
    <source>
        <dbReference type="EMBL" id="KAI3815301.1"/>
    </source>
</evidence>
<keyword evidence="2" id="KW-1185">Reference proteome</keyword>
<proteinExistence type="predicted"/>
<dbReference type="Proteomes" id="UP001056120">
    <property type="component" value="Linkage Group LG05"/>
</dbReference>
<reference evidence="2" key="1">
    <citation type="journal article" date="2022" name="Mol. Ecol. Resour.">
        <title>The genomes of chicory, endive, great burdock and yacon provide insights into Asteraceae palaeo-polyploidization history and plant inulin production.</title>
        <authorList>
            <person name="Fan W."/>
            <person name="Wang S."/>
            <person name="Wang H."/>
            <person name="Wang A."/>
            <person name="Jiang F."/>
            <person name="Liu H."/>
            <person name="Zhao H."/>
            <person name="Xu D."/>
            <person name="Zhang Y."/>
        </authorList>
    </citation>
    <scope>NUCLEOTIDE SEQUENCE [LARGE SCALE GENOMIC DNA]</scope>
    <source>
        <strain evidence="2">cv. Yunnan</strain>
    </source>
</reference>
<evidence type="ECO:0000313" key="2">
    <source>
        <dbReference type="Proteomes" id="UP001056120"/>
    </source>
</evidence>
<accession>A0ACB9J599</accession>
<organism evidence="1 2">
    <name type="scientific">Smallanthus sonchifolius</name>
    <dbReference type="NCBI Taxonomy" id="185202"/>
    <lineage>
        <taxon>Eukaryota</taxon>
        <taxon>Viridiplantae</taxon>
        <taxon>Streptophyta</taxon>
        <taxon>Embryophyta</taxon>
        <taxon>Tracheophyta</taxon>
        <taxon>Spermatophyta</taxon>
        <taxon>Magnoliopsida</taxon>
        <taxon>eudicotyledons</taxon>
        <taxon>Gunneridae</taxon>
        <taxon>Pentapetalae</taxon>
        <taxon>asterids</taxon>
        <taxon>campanulids</taxon>
        <taxon>Asterales</taxon>
        <taxon>Asteraceae</taxon>
        <taxon>Asteroideae</taxon>
        <taxon>Heliantheae alliance</taxon>
        <taxon>Millerieae</taxon>
        <taxon>Smallanthus</taxon>
    </lineage>
</organism>
<comment type="caution">
    <text evidence="1">The sequence shown here is derived from an EMBL/GenBank/DDBJ whole genome shotgun (WGS) entry which is preliminary data.</text>
</comment>
<name>A0ACB9J599_9ASTR</name>